<dbReference type="SMART" id="SM00102">
    <property type="entry name" value="ADF"/>
    <property type="match status" value="1"/>
</dbReference>
<dbReference type="Proteomes" id="UP000011713">
    <property type="component" value="Unassembled WGS sequence"/>
</dbReference>
<dbReference type="InterPro" id="IPR017904">
    <property type="entry name" value="ADF/Cofilin"/>
</dbReference>
<dbReference type="AlphaFoldDB" id="M4B4L2"/>
<evidence type="ECO:0000259" key="4">
    <source>
        <dbReference type="PROSITE" id="PS51263"/>
    </source>
</evidence>
<dbReference type="Pfam" id="PF00241">
    <property type="entry name" value="Cofilin_ADF"/>
    <property type="match status" value="1"/>
</dbReference>
<dbReference type="GO" id="GO:0030042">
    <property type="term" value="P:actin filament depolymerization"/>
    <property type="evidence" value="ECO:0007669"/>
    <property type="project" value="InterPro"/>
</dbReference>
<evidence type="ECO:0000256" key="2">
    <source>
        <dbReference type="ARBA" id="ARBA00023203"/>
    </source>
</evidence>
<name>M4B4L2_HYAAE</name>
<dbReference type="InterPro" id="IPR029006">
    <property type="entry name" value="ADF-H/Gelsolin-like_dom_sf"/>
</dbReference>
<accession>M4B4L2</accession>
<dbReference type="Gene3D" id="3.40.20.10">
    <property type="entry name" value="Severin"/>
    <property type="match status" value="1"/>
</dbReference>
<feature type="domain" description="ADF-H" evidence="4">
    <location>
        <begin position="61"/>
        <end position="203"/>
    </location>
</feature>
<dbReference type="GO" id="GO:0003779">
    <property type="term" value="F:actin binding"/>
    <property type="evidence" value="ECO:0007669"/>
    <property type="project" value="UniProtKB-KW"/>
</dbReference>
<keyword evidence="2" id="KW-0009">Actin-binding</keyword>
<comment type="similarity">
    <text evidence="1">Belongs to the actin-binding proteins ADF family.</text>
</comment>
<evidence type="ECO:0000313" key="6">
    <source>
        <dbReference type="Proteomes" id="UP000011713"/>
    </source>
</evidence>
<dbReference type="eggNOG" id="KOG1735">
    <property type="taxonomic scope" value="Eukaryota"/>
</dbReference>
<dbReference type="PANTHER" id="PTHR11913">
    <property type="entry name" value="COFILIN-RELATED"/>
    <property type="match status" value="1"/>
</dbReference>
<dbReference type="STRING" id="559515.M4B4L2"/>
<dbReference type="GO" id="GO:0015629">
    <property type="term" value="C:actin cytoskeleton"/>
    <property type="evidence" value="ECO:0007669"/>
    <property type="project" value="InterPro"/>
</dbReference>
<feature type="region of interest" description="Disordered" evidence="3">
    <location>
        <begin position="23"/>
        <end position="43"/>
    </location>
</feature>
<evidence type="ECO:0000313" key="5">
    <source>
        <dbReference type="EnsemblProtists" id="HpaP801211"/>
    </source>
</evidence>
<proteinExistence type="inferred from homology"/>
<evidence type="ECO:0000256" key="1">
    <source>
        <dbReference type="ARBA" id="ARBA00006844"/>
    </source>
</evidence>
<dbReference type="PROSITE" id="PS51263">
    <property type="entry name" value="ADF_H"/>
    <property type="match status" value="1"/>
</dbReference>
<protein>
    <recommendedName>
        <fullName evidence="4">ADF-H domain-containing protein</fullName>
    </recommendedName>
</protein>
<dbReference type="InterPro" id="IPR002108">
    <property type="entry name" value="ADF-H"/>
</dbReference>
<dbReference type="EnsemblProtists" id="HpaT801211">
    <property type="protein sequence ID" value="HpaP801211"/>
    <property type="gene ID" value="HpaG801211"/>
</dbReference>
<evidence type="ECO:0000256" key="3">
    <source>
        <dbReference type="SAM" id="MobiDB-lite"/>
    </source>
</evidence>
<dbReference type="FunCoup" id="M4B4L2">
    <property type="interactions" value="77"/>
</dbReference>
<reference evidence="5" key="2">
    <citation type="submission" date="2015-06" db="UniProtKB">
        <authorList>
            <consortium name="EnsemblProtists"/>
        </authorList>
    </citation>
    <scope>IDENTIFICATION</scope>
    <source>
        <strain evidence="5">Emoy2</strain>
    </source>
</reference>
<organism evidence="5 6">
    <name type="scientific">Hyaloperonospora arabidopsidis (strain Emoy2)</name>
    <name type="common">Downy mildew agent</name>
    <name type="synonym">Peronospora arabidopsidis</name>
    <dbReference type="NCBI Taxonomy" id="559515"/>
    <lineage>
        <taxon>Eukaryota</taxon>
        <taxon>Sar</taxon>
        <taxon>Stramenopiles</taxon>
        <taxon>Oomycota</taxon>
        <taxon>Peronosporomycetes</taxon>
        <taxon>Peronosporales</taxon>
        <taxon>Peronosporaceae</taxon>
        <taxon>Hyaloperonospora</taxon>
    </lineage>
</organism>
<keyword evidence="6" id="KW-1185">Reference proteome</keyword>
<dbReference type="EMBL" id="JH598325">
    <property type="status" value="NOT_ANNOTATED_CDS"/>
    <property type="molecule type" value="Genomic_DNA"/>
</dbReference>
<dbReference type="HOGENOM" id="CLU_094004_2_2_1"/>
<sequence>MHLFASKMHYRFNYRYYHSSSCSQSAPTSGRPHPPESSMAEPHMKTAGVAQYIRHQDDVPTNAIAPTDDVMTEFKLLKMRRKYRYILFRIEADKVVVDLTAPRSATFKDFDAALPDSDCRYAVYDHEFQTSDSRPSSKLFFVTWIPQNSHPGFKMAYTHAKSAIQSVCEGCFEVSAVIKKEIALGLDITDGNASDSDSEFEDD</sequence>
<dbReference type="InParanoid" id="M4B4L2"/>
<dbReference type="CDD" id="cd11286">
    <property type="entry name" value="ADF_cofilin_like"/>
    <property type="match status" value="1"/>
</dbReference>
<dbReference type="OMA" id="VEDECKI"/>
<dbReference type="VEuPathDB" id="FungiDB:HpaG801211"/>
<reference evidence="6" key="1">
    <citation type="journal article" date="2010" name="Science">
        <title>Signatures of adaptation to obligate biotrophy in the Hyaloperonospora arabidopsidis genome.</title>
        <authorList>
            <person name="Baxter L."/>
            <person name="Tripathy S."/>
            <person name="Ishaque N."/>
            <person name="Boot N."/>
            <person name="Cabral A."/>
            <person name="Kemen E."/>
            <person name="Thines M."/>
            <person name="Ah-Fong A."/>
            <person name="Anderson R."/>
            <person name="Badejoko W."/>
            <person name="Bittner-Eddy P."/>
            <person name="Boore J.L."/>
            <person name="Chibucos M.C."/>
            <person name="Coates M."/>
            <person name="Dehal P."/>
            <person name="Delehaunty K."/>
            <person name="Dong S."/>
            <person name="Downton P."/>
            <person name="Dumas B."/>
            <person name="Fabro G."/>
            <person name="Fronick C."/>
            <person name="Fuerstenberg S.I."/>
            <person name="Fulton L."/>
            <person name="Gaulin E."/>
            <person name="Govers F."/>
            <person name="Hughes L."/>
            <person name="Humphray S."/>
            <person name="Jiang R.H."/>
            <person name="Judelson H."/>
            <person name="Kamoun S."/>
            <person name="Kyung K."/>
            <person name="Meijer H."/>
            <person name="Minx P."/>
            <person name="Morris P."/>
            <person name="Nelson J."/>
            <person name="Phuntumart V."/>
            <person name="Qutob D."/>
            <person name="Rehmany A."/>
            <person name="Rougon-Cardoso A."/>
            <person name="Ryden P."/>
            <person name="Torto-Alalibo T."/>
            <person name="Studholme D."/>
            <person name="Wang Y."/>
            <person name="Win J."/>
            <person name="Wood J."/>
            <person name="Clifton S.W."/>
            <person name="Rogers J."/>
            <person name="Van den Ackerveken G."/>
            <person name="Jones J.D."/>
            <person name="McDowell J.M."/>
            <person name="Beynon J."/>
            <person name="Tyler B.M."/>
        </authorList>
    </citation>
    <scope>NUCLEOTIDE SEQUENCE [LARGE SCALE GENOMIC DNA]</scope>
    <source>
        <strain evidence="6">Emoy2</strain>
    </source>
</reference>
<dbReference type="SUPFAM" id="SSF55753">
    <property type="entry name" value="Actin depolymerizing proteins"/>
    <property type="match status" value="1"/>
</dbReference>